<keyword evidence="1" id="KW-0812">Transmembrane</keyword>
<gene>
    <name evidence="2" type="ORF">RJT34_12388</name>
</gene>
<evidence type="ECO:0000256" key="1">
    <source>
        <dbReference type="SAM" id="Phobius"/>
    </source>
</evidence>
<keyword evidence="3" id="KW-1185">Reference proteome</keyword>
<dbReference type="AlphaFoldDB" id="A0AAN9JPE9"/>
<dbReference type="EMBL" id="JAYKXN010000003">
    <property type="protein sequence ID" value="KAK7301522.1"/>
    <property type="molecule type" value="Genomic_DNA"/>
</dbReference>
<protein>
    <submittedName>
        <fullName evidence="2">Uncharacterized protein</fullName>
    </submittedName>
</protein>
<reference evidence="2 3" key="1">
    <citation type="submission" date="2024-01" db="EMBL/GenBank/DDBJ databases">
        <title>The genomes of 5 underutilized Papilionoideae crops provide insights into root nodulation and disease resistance.</title>
        <authorList>
            <person name="Yuan L."/>
        </authorList>
    </citation>
    <scope>NUCLEOTIDE SEQUENCE [LARGE SCALE GENOMIC DNA]</scope>
    <source>
        <strain evidence="2">LY-2023</strain>
        <tissue evidence="2">Leaf</tissue>
    </source>
</reference>
<feature type="transmembrane region" description="Helical" evidence="1">
    <location>
        <begin position="43"/>
        <end position="61"/>
    </location>
</feature>
<feature type="transmembrane region" description="Helical" evidence="1">
    <location>
        <begin position="12"/>
        <end position="31"/>
    </location>
</feature>
<keyword evidence="1" id="KW-0472">Membrane</keyword>
<evidence type="ECO:0000313" key="2">
    <source>
        <dbReference type="EMBL" id="KAK7301522.1"/>
    </source>
</evidence>
<proteinExistence type="predicted"/>
<sequence length="129" mass="14563">MLVVSATTCSFSFFILSFAFFFSSMAFILWISTLEAILGEYSCALVSSFGALCSHEVIVFVSNSATWNPIEWDTRRWSGILIIQIVHNWFLNFFTLPVLIATLFTKYESLKSITVPSIKSASVISIRRL</sequence>
<name>A0AAN9JPE9_CLITE</name>
<feature type="transmembrane region" description="Helical" evidence="1">
    <location>
        <begin position="81"/>
        <end position="104"/>
    </location>
</feature>
<accession>A0AAN9JPE9</accession>
<dbReference type="Proteomes" id="UP001359559">
    <property type="component" value="Unassembled WGS sequence"/>
</dbReference>
<evidence type="ECO:0000313" key="3">
    <source>
        <dbReference type="Proteomes" id="UP001359559"/>
    </source>
</evidence>
<keyword evidence="1" id="KW-1133">Transmembrane helix</keyword>
<comment type="caution">
    <text evidence="2">The sequence shown here is derived from an EMBL/GenBank/DDBJ whole genome shotgun (WGS) entry which is preliminary data.</text>
</comment>
<organism evidence="2 3">
    <name type="scientific">Clitoria ternatea</name>
    <name type="common">Butterfly pea</name>
    <dbReference type="NCBI Taxonomy" id="43366"/>
    <lineage>
        <taxon>Eukaryota</taxon>
        <taxon>Viridiplantae</taxon>
        <taxon>Streptophyta</taxon>
        <taxon>Embryophyta</taxon>
        <taxon>Tracheophyta</taxon>
        <taxon>Spermatophyta</taxon>
        <taxon>Magnoliopsida</taxon>
        <taxon>eudicotyledons</taxon>
        <taxon>Gunneridae</taxon>
        <taxon>Pentapetalae</taxon>
        <taxon>rosids</taxon>
        <taxon>fabids</taxon>
        <taxon>Fabales</taxon>
        <taxon>Fabaceae</taxon>
        <taxon>Papilionoideae</taxon>
        <taxon>50 kb inversion clade</taxon>
        <taxon>NPAAA clade</taxon>
        <taxon>indigoferoid/millettioid clade</taxon>
        <taxon>Phaseoleae</taxon>
        <taxon>Clitoria</taxon>
    </lineage>
</organism>